<dbReference type="SMART" id="SM00640">
    <property type="entry name" value="Glyco_32"/>
    <property type="match status" value="1"/>
</dbReference>
<evidence type="ECO:0000259" key="6">
    <source>
        <dbReference type="Pfam" id="PF08244"/>
    </source>
</evidence>
<accession>A0A2G5PA52</accession>
<dbReference type="Pfam" id="PF08244">
    <property type="entry name" value="Glyco_hydro_32C"/>
    <property type="match status" value="1"/>
</dbReference>
<dbReference type="InterPro" id="IPR001362">
    <property type="entry name" value="Glyco_hydro_32"/>
</dbReference>
<name>A0A2G5PA52_9MYCO</name>
<gene>
    <name evidence="7" type="ORF">CQY22_010330</name>
</gene>
<dbReference type="InterPro" id="IPR023296">
    <property type="entry name" value="Glyco_hydro_beta-prop_sf"/>
</dbReference>
<dbReference type="InterPro" id="IPR013148">
    <property type="entry name" value="Glyco_hydro_32_N"/>
</dbReference>
<comment type="similarity">
    <text evidence="1 4">Belongs to the glycosyl hydrolase 32 family.</text>
</comment>
<keyword evidence="8" id="KW-1185">Reference proteome</keyword>
<feature type="domain" description="Glycosyl hydrolase family 32 C-terminal" evidence="6">
    <location>
        <begin position="330"/>
        <end position="419"/>
    </location>
</feature>
<evidence type="ECO:0000313" key="8">
    <source>
        <dbReference type="Proteomes" id="UP000230551"/>
    </source>
</evidence>
<proteinExistence type="inferred from homology"/>
<dbReference type="Gene3D" id="2.60.120.560">
    <property type="entry name" value="Exo-inulinase, domain 1"/>
    <property type="match status" value="1"/>
</dbReference>
<dbReference type="OrthoDB" id="9776657at2"/>
<dbReference type="InterPro" id="IPR013189">
    <property type="entry name" value="Glyco_hydro_32_C"/>
</dbReference>
<comment type="caution">
    <text evidence="7">The sequence shown here is derived from an EMBL/GenBank/DDBJ whole genome shotgun (WGS) entry which is preliminary data.</text>
</comment>
<dbReference type="GO" id="GO:0005987">
    <property type="term" value="P:sucrose catabolic process"/>
    <property type="evidence" value="ECO:0007669"/>
    <property type="project" value="TreeGrafter"/>
</dbReference>
<keyword evidence="3 4" id="KW-0326">Glycosidase</keyword>
<protein>
    <submittedName>
        <fullName evidence="7">Glycosyl hydrolase family 32</fullName>
    </submittedName>
</protein>
<dbReference type="EMBL" id="PDCN02000011">
    <property type="protein sequence ID" value="PIB75249.1"/>
    <property type="molecule type" value="Genomic_DNA"/>
</dbReference>
<dbReference type="Gene3D" id="2.115.10.20">
    <property type="entry name" value="Glycosyl hydrolase domain, family 43"/>
    <property type="match status" value="1"/>
</dbReference>
<dbReference type="Pfam" id="PF00251">
    <property type="entry name" value="Glyco_hydro_32N"/>
    <property type="match status" value="1"/>
</dbReference>
<reference evidence="7 8" key="1">
    <citation type="journal article" date="2017" name="Infect. Genet. Evol.">
        <title>The new phylogeny of the genus Mycobacterium: The old and the news.</title>
        <authorList>
            <person name="Tortoli E."/>
            <person name="Fedrizzi T."/>
            <person name="Meehan C.J."/>
            <person name="Trovato A."/>
            <person name="Grottola A."/>
            <person name="Giacobazzi E."/>
            <person name="Serpini G.F."/>
            <person name="Tagliazucchi S."/>
            <person name="Fabio A."/>
            <person name="Bettua C."/>
            <person name="Bertorelli R."/>
            <person name="Frascaro F."/>
            <person name="De Sanctis V."/>
            <person name="Pecorari M."/>
            <person name="Jousson O."/>
            <person name="Segata N."/>
            <person name="Cirillo D.M."/>
        </authorList>
    </citation>
    <scope>NUCLEOTIDE SEQUENCE [LARGE SCALE GENOMIC DNA]</scope>
    <source>
        <strain evidence="7 8">CIP1034565</strain>
    </source>
</reference>
<evidence type="ECO:0000256" key="3">
    <source>
        <dbReference type="ARBA" id="ARBA00023295"/>
    </source>
</evidence>
<feature type="domain" description="Glycosyl hydrolase family 32 N-terminal" evidence="5">
    <location>
        <begin position="35"/>
        <end position="297"/>
    </location>
</feature>
<evidence type="ECO:0000256" key="2">
    <source>
        <dbReference type="ARBA" id="ARBA00022801"/>
    </source>
</evidence>
<dbReference type="PANTHER" id="PTHR42800:SF1">
    <property type="entry name" value="EXOINULINASE INUD (AFU_ORTHOLOGUE AFUA_5G00480)"/>
    <property type="match status" value="1"/>
</dbReference>
<evidence type="ECO:0000256" key="1">
    <source>
        <dbReference type="ARBA" id="ARBA00009902"/>
    </source>
</evidence>
<dbReference type="InterPro" id="IPR013320">
    <property type="entry name" value="ConA-like_dom_sf"/>
</dbReference>
<organism evidence="7 8">
    <name type="scientific">Mycolicibacterium brumae</name>
    <dbReference type="NCBI Taxonomy" id="85968"/>
    <lineage>
        <taxon>Bacteria</taxon>
        <taxon>Bacillati</taxon>
        <taxon>Actinomycetota</taxon>
        <taxon>Actinomycetes</taxon>
        <taxon>Mycobacteriales</taxon>
        <taxon>Mycobacteriaceae</taxon>
        <taxon>Mycolicibacterium</taxon>
    </lineage>
</organism>
<dbReference type="GO" id="GO:0004575">
    <property type="term" value="F:sucrose alpha-glucosidase activity"/>
    <property type="evidence" value="ECO:0007669"/>
    <property type="project" value="TreeGrafter"/>
</dbReference>
<keyword evidence="2 4" id="KW-0378">Hydrolase</keyword>
<dbReference type="AlphaFoldDB" id="A0A2G5PA52"/>
<evidence type="ECO:0000259" key="5">
    <source>
        <dbReference type="Pfam" id="PF00251"/>
    </source>
</evidence>
<evidence type="ECO:0000256" key="4">
    <source>
        <dbReference type="RuleBase" id="RU362110"/>
    </source>
</evidence>
<dbReference type="STRING" id="85968.GCA_900073015_02678"/>
<dbReference type="GO" id="GO:0005737">
    <property type="term" value="C:cytoplasm"/>
    <property type="evidence" value="ECO:0007669"/>
    <property type="project" value="TreeGrafter"/>
</dbReference>
<dbReference type="CDD" id="cd18622">
    <property type="entry name" value="GH32_Inu-like"/>
    <property type="match status" value="1"/>
</dbReference>
<dbReference type="SUPFAM" id="SSF49899">
    <property type="entry name" value="Concanavalin A-like lectins/glucanases"/>
    <property type="match status" value="1"/>
</dbReference>
<dbReference type="PANTHER" id="PTHR42800">
    <property type="entry name" value="EXOINULINASE INUD (AFU_ORTHOLOGUE AFUA_5G00480)"/>
    <property type="match status" value="1"/>
</dbReference>
<dbReference type="Proteomes" id="UP000230551">
    <property type="component" value="Unassembled WGS sequence"/>
</dbReference>
<dbReference type="SUPFAM" id="SSF75005">
    <property type="entry name" value="Arabinanase/levansucrase/invertase"/>
    <property type="match status" value="1"/>
</dbReference>
<sequence length="452" mass="49260">MTAFQQVSGDGRPGGPLLREHTRMAVRRDPVQQHQRHHPVALWFDDEEEVFSGSIVIDEDGASGLGAPGAPVLVAIYTTMSKTRRRQAQSIAHSVDGGLIWVKHAGNPVLDRGSTDFRDPKVFRWDGDGPSYWVMVAVEALERRVVFYRSEDLLRWESLSEFGPAGAVGGEWECPDLFPLRVEDSDRVRWVLLVSLNAGCVAGGSGTQYFVGDFDGVTFTAEHPETTRWLDYGRDCYAGVSFTGLPDADRTLIAWMNNWDYARQMPVDPAAPQRGRMTLARRLSLTDVDGDPRLRQVPVGPELREHARVDNLALDLGQELDLPIPPAGRLDLAVDPGSANGFAVELAGDDGSRVTVEYDAVAGVIHVDRRGAARGFPPAFAGVERMPVARNAPIAITLWYDRHGLELFAEDGTRVLTDLTGALTPTLVRVGGRGGQIRIVELAVSAAAPPSA</sequence>
<evidence type="ECO:0000313" key="7">
    <source>
        <dbReference type="EMBL" id="PIB75249.1"/>
    </source>
</evidence>